<protein>
    <submittedName>
        <fullName evidence="2">Uncharacterized protein</fullName>
    </submittedName>
</protein>
<dbReference type="AlphaFoldDB" id="A0ABD3PLM8"/>
<comment type="caution">
    <text evidence="2">The sequence shown here is derived from an EMBL/GenBank/DDBJ whole genome shotgun (WGS) entry which is preliminary data.</text>
</comment>
<accession>A0ABD3PLM8</accession>
<reference evidence="2 3" key="1">
    <citation type="journal article" date="2020" name="G3 (Bethesda)">
        <title>Improved Reference Genome for Cyclotella cryptica CCMP332, a Model for Cell Wall Morphogenesis, Salinity Adaptation, and Lipid Production in Diatoms (Bacillariophyta).</title>
        <authorList>
            <person name="Roberts W.R."/>
            <person name="Downey K.M."/>
            <person name="Ruck E.C."/>
            <person name="Traller J.C."/>
            <person name="Alverson A.J."/>
        </authorList>
    </citation>
    <scope>NUCLEOTIDE SEQUENCE [LARGE SCALE GENOMIC DNA]</scope>
    <source>
        <strain evidence="2 3">CCMP332</strain>
    </source>
</reference>
<feature type="region of interest" description="Disordered" evidence="1">
    <location>
        <begin position="443"/>
        <end position="469"/>
    </location>
</feature>
<feature type="region of interest" description="Disordered" evidence="1">
    <location>
        <begin position="299"/>
        <end position="318"/>
    </location>
</feature>
<feature type="region of interest" description="Disordered" evidence="1">
    <location>
        <begin position="177"/>
        <end position="217"/>
    </location>
</feature>
<evidence type="ECO:0000256" key="1">
    <source>
        <dbReference type="SAM" id="MobiDB-lite"/>
    </source>
</evidence>
<name>A0ABD3PLM8_9STRA</name>
<proteinExistence type="predicted"/>
<dbReference type="EMBL" id="JABMIG020000178">
    <property type="protein sequence ID" value="KAL3787275.1"/>
    <property type="molecule type" value="Genomic_DNA"/>
</dbReference>
<feature type="compositionally biased region" description="Low complexity" evidence="1">
    <location>
        <begin position="302"/>
        <end position="315"/>
    </location>
</feature>
<gene>
    <name evidence="2" type="ORF">HJC23_004149</name>
</gene>
<keyword evidence="3" id="KW-1185">Reference proteome</keyword>
<dbReference type="Proteomes" id="UP001516023">
    <property type="component" value="Unassembled WGS sequence"/>
</dbReference>
<feature type="region of interest" description="Disordered" evidence="1">
    <location>
        <begin position="72"/>
        <end position="134"/>
    </location>
</feature>
<evidence type="ECO:0000313" key="3">
    <source>
        <dbReference type="Proteomes" id="UP001516023"/>
    </source>
</evidence>
<evidence type="ECO:0000313" key="2">
    <source>
        <dbReference type="EMBL" id="KAL3787275.1"/>
    </source>
</evidence>
<organism evidence="2 3">
    <name type="scientific">Cyclotella cryptica</name>
    <dbReference type="NCBI Taxonomy" id="29204"/>
    <lineage>
        <taxon>Eukaryota</taxon>
        <taxon>Sar</taxon>
        <taxon>Stramenopiles</taxon>
        <taxon>Ochrophyta</taxon>
        <taxon>Bacillariophyta</taxon>
        <taxon>Coscinodiscophyceae</taxon>
        <taxon>Thalassiosirophycidae</taxon>
        <taxon>Stephanodiscales</taxon>
        <taxon>Stephanodiscaceae</taxon>
        <taxon>Cyclotella</taxon>
    </lineage>
</organism>
<sequence>MNGARFDSNGFCIAHPNTRLCKPTDDGKYKIVRKTCQRCGSAALMSDPRTVKTNVHGYKRKPSKHREIQGLLTASGGNHGSDTQNRSGRSHSRRALPTGVTHSSETKQTRGRSRSNSEHHSMANSRALPSSRGERQMKKILRQSSHGTRGSIGSVSCLGLANENEFASADGRAFSGIDPRRSTRRSRTLSPLPKVNGITRGRTLSPVRKDPSNTKPTSYFKKVSEELAPRHVKEVLHAKLSKRNSKVHTHETEVPPDHAKRYEVPFNQNGYCIFHPDVHLAKKDKKGVWRVIQDLCPECNESSKPPRSRSSSLNRKSGKVIRAVKQLKDAERNINGTHVGGPNETALVVVNPRRGKVREAKVEATTNETALVVYSKKGKEGKSSGLLKKSASYASLTSATHSPDSVRSGPSPAFSSSYFTGTTTGFPTLPLVSDELNVSHADTLKHSNAMAASTRRRSRSKPRIAEMSG</sequence>